<organism evidence="4 5">
    <name type="scientific">Alectura lathami</name>
    <name type="common">Australian brush turkey</name>
    <dbReference type="NCBI Taxonomy" id="81907"/>
    <lineage>
        <taxon>Eukaryota</taxon>
        <taxon>Metazoa</taxon>
        <taxon>Chordata</taxon>
        <taxon>Craniata</taxon>
        <taxon>Vertebrata</taxon>
        <taxon>Euteleostomi</taxon>
        <taxon>Archelosauria</taxon>
        <taxon>Archosauria</taxon>
        <taxon>Dinosauria</taxon>
        <taxon>Saurischia</taxon>
        <taxon>Theropoda</taxon>
        <taxon>Coelurosauria</taxon>
        <taxon>Aves</taxon>
        <taxon>Neognathae</taxon>
        <taxon>Galloanserae</taxon>
        <taxon>Galliformes</taxon>
        <taxon>Megapodiidae</taxon>
        <taxon>Alectura</taxon>
    </lineage>
</organism>
<evidence type="ECO:0000256" key="1">
    <source>
        <dbReference type="SAM" id="MobiDB-lite"/>
    </source>
</evidence>
<dbReference type="InterPro" id="IPR045107">
    <property type="entry name" value="SAC3/GANP/THP3"/>
</dbReference>
<dbReference type="Proteomes" id="UP000562322">
    <property type="component" value="Unassembled WGS sequence"/>
</dbReference>
<proteinExistence type="predicted"/>
<evidence type="ECO:0000313" key="4">
    <source>
        <dbReference type="EMBL" id="NXL96048.1"/>
    </source>
</evidence>
<dbReference type="Pfam" id="PF16766">
    <property type="entry name" value="CID_GANP"/>
    <property type="match status" value="1"/>
</dbReference>
<evidence type="ECO:0000259" key="3">
    <source>
        <dbReference type="Pfam" id="PF16769"/>
    </source>
</evidence>
<feature type="domain" description="Germinal-centre associated nuclear protein CID" evidence="2">
    <location>
        <begin position="51"/>
        <end position="121"/>
    </location>
</feature>
<dbReference type="GO" id="GO:0070390">
    <property type="term" value="C:transcription export complex 2"/>
    <property type="evidence" value="ECO:0007669"/>
    <property type="project" value="TreeGrafter"/>
</dbReference>
<dbReference type="OrthoDB" id="21502at2759"/>
<evidence type="ECO:0000313" key="5">
    <source>
        <dbReference type="Proteomes" id="UP000562322"/>
    </source>
</evidence>
<dbReference type="InterPro" id="IPR031907">
    <property type="entry name" value="MCM3AP_GANP"/>
</dbReference>
<dbReference type="GO" id="GO:0005737">
    <property type="term" value="C:cytoplasm"/>
    <property type="evidence" value="ECO:0007669"/>
    <property type="project" value="TreeGrafter"/>
</dbReference>
<sequence>SEATVEELVAEVMEEVLRQVAGAVVSMERERVEEERRRVEEERQRQERERLIKQWSQLMGMELLEEVINEAVQEASSNELRSALERDRQARIARCSEEVCAQVMDLFLEDEIFQIAKETLQELQCFCKYLQRWREAVAARTKLKRQMRAFPAAPCCLDPKNKLKALAPSAEWPIAMENLCRRVVNLGNGGKLGVSCTRLNWLRNRTVHEIKVQHFYQQLVSDLAWTPLDLTSLITEHIPVQQEQFFWKVLLVLPDDDDECAEDDPNRVLVDWLKAKFLGDKSWKKNAPCAEGRIQTLTLFSSPGVQGSRALMVSVCVKVVHGVLSDAELDAASTQKDLLGTSGLILLLPPRVRSEDLAEEDVYWLSALLQLKQLLQVKPFHPVVPLVVLVPSQEGEAMEREVEEGLMLQDLISAQLISDYVIVELPGSINDLQGTRRVSAAVGWLVSQCPASLELCSQPLREFIEAGIDAEFGKRFYHDWKERRSAGLPSQEPGVIIELYNSVLQFLSDVASSEHLCDLSWPVAEFSEPGGTRLLPHLQWNVPNHLAWLKKAVLSFQMPYLDLPPSGAPWRPVCHMIFQYASQIASSSHTQPLIQSQVENLLSKTYHRWENRLSRNSDEGPSVDEIPWDDILAACIDHKLRDWKPPKLPVAPEAVSQDGQVRVYFFREHLQNFPVPFSWEQARLRTQEEIRRGCERSRVKSPVSFKKPHGVSVMPDQCGAGVGTLSGQGSSVPSAEGPPDTASAQDLPERLLAQLQLEKMESRRFEEQLHQCLTEDVEPLGDLMGLPLYLPQSLVSTPAITRPLVKNPVSSGQEARSQAGCELLADDLSPVLSDRLKHLQRLLRANREGEVASELHLSALVDMVDI</sequence>
<name>A0A7L0WY20_ALELA</name>
<dbReference type="GO" id="GO:0006406">
    <property type="term" value="P:mRNA export from nucleus"/>
    <property type="evidence" value="ECO:0007669"/>
    <property type="project" value="TreeGrafter"/>
</dbReference>
<comment type="caution">
    <text evidence="4">The sequence shown here is derived from an EMBL/GenBank/DDBJ whole genome shotgun (WGS) entry which is preliminary data.</text>
</comment>
<dbReference type="InterPro" id="IPR031910">
    <property type="entry name" value="GANP_CID_dom"/>
</dbReference>
<dbReference type="Gene3D" id="6.10.250.1340">
    <property type="match status" value="1"/>
</dbReference>
<feature type="non-terminal residue" evidence="4">
    <location>
        <position position="1"/>
    </location>
</feature>
<accession>A0A7L0WY20</accession>
<dbReference type="AlphaFoldDB" id="A0A7L0WY20"/>
<dbReference type="PANTHER" id="PTHR12436">
    <property type="entry name" value="80 KDA MCM3-ASSOCIATED PROTEIN"/>
    <property type="match status" value="1"/>
</dbReference>
<evidence type="ECO:0000259" key="2">
    <source>
        <dbReference type="Pfam" id="PF16766"/>
    </source>
</evidence>
<protein>
    <submittedName>
        <fullName evidence="4">GANP protein</fullName>
    </submittedName>
</protein>
<gene>
    <name evidence="4" type="primary">Mcm3ap</name>
    <name evidence="4" type="ORF">ALELAT_R05623</name>
</gene>
<feature type="region of interest" description="Disordered" evidence="1">
    <location>
        <begin position="722"/>
        <end position="743"/>
    </location>
</feature>
<dbReference type="EMBL" id="VXAV01013305">
    <property type="protein sequence ID" value="NXL96048.1"/>
    <property type="molecule type" value="Genomic_DNA"/>
</dbReference>
<feature type="non-terminal residue" evidence="4">
    <location>
        <position position="866"/>
    </location>
</feature>
<keyword evidence="5" id="KW-1185">Reference proteome</keyword>
<reference evidence="4 5" key="1">
    <citation type="submission" date="2019-09" db="EMBL/GenBank/DDBJ databases">
        <title>Bird 10,000 Genomes (B10K) Project - Family phase.</title>
        <authorList>
            <person name="Zhang G."/>
        </authorList>
    </citation>
    <scope>NUCLEOTIDE SEQUENCE [LARGE SCALE GENOMIC DNA]</scope>
    <source>
        <strain evidence="4">B10K-DU-001-39</strain>
        <tissue evidence="4">Muscle</tissue>
    </source>
</reference>
<dbReference type="PANTHER" id="PTHR12436:SF3">
    <property type="entry name" value="GERMINAL-CENTER ASSOCIATED NUCLEAR PROTEIN"/>
    <property type="match status" value="1"/>
</dbReference>
<dbReference type="Pfam" id="PF16769">
    <property type="entry name" value="MCM3AP_GANP"/>
    <property type="match status" value="1"/>
</dbReference>
<feature type="domain" description="Germinal-centre associated nuclear protein MCM3AP" evidence="3">
    <location>
        <begin position="149"/>
        <end position="862"/>
    </location>
</feature>